<protein>
    <submittedName>
        <fullName evidence="1">Type I restriction endonuclease subunit M</fullName>
    </submittedName>
</protein>
<proteinExistence type="predicted"/>
<dbReference type="EMBL" id="JADWYS010000001">
    <property type="protein sequence ID" value="MBG9388386.1"/>
    <property type="molecule type" value="Genomic_DNA"/>
</dbReference>
<comment type="caution">
    <text evidence="1">The sequence shown here is derived from an EMBL/GenBank/DDBJ whole genome shotgun (WGS) entry which is preliminary data.</text>
</comment>
<sequence>MVTPAFRIILLNVKPLFELGQILVTPNAARLIATHRTRVEVLLARHVTADWGDVTAVADIANRLALQSGGELMSIYKLKTESEVLPTATHQLNPQLWVVTEANRETTTFLTPGDY</sequence>
<keyword evidence="1" id="KW-0378">Hydrolase</keyword>
<keyword evidence="1" id="KW-0255">Endonuclease</keyword>
<organism evidence="1 2">
    <name type="scientific">Caenimonas aquaedulcis</name>
    <dbReference type="NCBI Taxonomy" id="2793270"/>
    <lineage>
        <taxon>Bacteria</taxon>
        <taxon>Pseudomonadati</taxon>
        <taxon>Pseudomonadota</taxon>
        <taxon>Betaproteobacteria</taxon>
        <taxon>Burkholderiales</taxon>
        <taxon>Comamonadaceae</taxon>
        <taxon>Caenimonas</taxon>
    </lineage>
</organism>
<accession>A0A931H4C3</accession>
<dbReference type="GO" id="GO:0004519">
    <property type="term" value="F:endonuclease activity"/>
    <property type="evidence" value="ECO:0007669"/>
    <property type="project" value="UniProtKB-KW"/>
</dbReference>
<evidence type="ECO:0000313" key="1">
    <source>
        <dbReference type="EMBL" id="MBG9388386.1"/>
    </source>
</evidence>
<dbReference type="AlphaFoldDB" id="A0A931H4C3"/>
<keyword evidence="1" id="KW-0540">Nuclease</keyword>
<dbReference type="Proteomes" id="UP000651050">
    <property type="component" value="Unassembled WGS sequence"/>
</dbReference>
<name>A0A931H4C3_9BURK</name>
<reference evidence="1" key="1">
    <citation type="submission" date="2020-11" db="EMBL/GenBank/DDBJ databases">
        <title>Bacterial whole genome sequence for Caenimonas sp. DR4.4.</title>
        <authorList>
            <person name="Le V."/>
            <person name="Ko S.-R."/>
            <person name="Ahn C.-Y."/>
            <person name="Oh H.-M."/>
        </authorList>
    </citation>
    <scope>NUCLEOTIDE SEQUENCE</scope>
    <source>
        <strain evidence="1">DR4.4</strain>
    </source>
</reference>
<gene>
    <name evidence="1" type="ORF">I5803_10165</name>
</gene>
<evidence type="ECO:0000313" key="2">
    <source>
        <dbReference type="Proteomes" id="UP000651050"/>
    </source>
</evidence>
<dbReference type="RefSeq" id="WP_196986253.1">
    <property type="nucleotide sequence ID" value="NZ_JADWYS010000001.1"/>
</dbReference>
<keyword evidence="2" id="KW-1185">Reference proteome</keyword>